<name>A0A8D8EZJ9_CULPI</name>
<dbReference type="AlphaFoldDB" id="A0A8D8EZJ9"/>
<feature type="region of interest" description="Disordered" evidence="1">
    <location>
        <begin position="1"/>
        <end position="20"/>
    </location>
</feature>
<reference evidence="2" key="1">
    <citation type="submission" date="2021-05" db="EMBL/GenBank/DDBJ databases">
        <authorList>
            <person name="Alioto T."/>
            <person name="Alioto T."/>
            <person name="Gomez Garrido J."/>
        </authorList>
    </citation>
    <scope>NUCLEOTIDE SEQUENCE</scope>
</reference>
<evidence type="ECO:0000313" key="2">
    <source>
        <dbReference type="EMBL" id="CAG6451963.1"/>
    </source>
</evidence>
<organism evidence="2">
    <name type="scientific">Culex pipiens</name>
    <name type="common">House mosquito</name>
    <dbReference type="NCBI Taxonomy" id="7175"/>
    <lineage>
        <taxon>Eukaryota</taxon>
        <taxon>Metazoa</taxon>
        <taxon>Ecdysozoa</taxon>
        <taxon>Arthropoda</taxon>
        <taxon>Hexapoda</taxon>
        <taxon>Insecta</taxon>
        <taxon>Pterygota</taxon>
        <taxon>Neoptera</taxon>
        <taxon>Endopterygota</taxon>
        <taxon>Diptera</taxon>
        <taxon>Nematocera</taxon>
        <taxon>Culicoidea</taxon>
        <taxon>Culicidae</taxon>
        <taxon>Culicinae</taxon>
        <taxon>Culicini</taxon>
        <taxon>Culex</taxon>
        <taxon>Culex</taxon>
    </lineage>
</organism>
<protein>
    <submittedName>
        <fullName evidence="2">(northern house mosquito) hypothetical protein</fullName>
    </submittedName>
</protein>
<accession>A0A8D8EZJ9</accession>
<sequence>MVQRRPDGHHDPATADLRDPVHVLRSAAPFRRSYRLLRQPRGSSATHGPAGLSLSTVQKSGRLLPGSGHAGRPVGGCAARVVRPDRVPGQLVGPRQLGTTAHRSRCQHAGTDQECRLLRTDQCPCQEVHVLQTTRIAAQLDQPTYPGCRALPSRGNHFLGCPSIRSTA</sequence>
<proteinExistence type="predicted"/>
<evidence type="ECO:0000256" key="1">
    <source>
        <dbReference type="SAM" id="MobiDB-lite"/>
    </source>
</evidence>
<dbReference type="EMBL" id="HBUE01019617">
    <property type="protein sequence ID" value="CAG6451963.1"/>
    <property type="molecule type" value="Transcribed_RNA"/>
</dbReference>